<accession>A0ACB8RY10</accession>
<reference evidence="1" key="1">
    <citation type="submission" date="2021-02" db="EMBL/GenBank/DDBJ databases">
        <authorList>
            <consortium name="DOE Joint Genome Institute"/>
            <person name="Ahrendt S."/>
            <person name="Looney B.P."/>
            <person name="Miyauchi S."/>
            <person name="Morin E."/>
            <person name="Drula E."/>
            <person name="Courty P.E."/>
            <person name="Chicoki N."/>
            <person name="Fauchery L."/>
            <person name="Kohler A."/>
            <person name="Kuo A."/>
            <person name="Labutti K."/>
            <person name="Pangilinan J."/>
            <person name="Lipzen A."/>
            <person name="Riley R."/>
            <person name="Andreopoulos W."/>
            <person name="He G."/>
            <person name="Johnson J."/>
            <person name="Barry K.W."/>
            <person name="Grigoriev I.V."/>
            <person name="Nagy L."/>
            <person name="Hibbett D."/>
            <person name="Henrissat B."/>
            <person name="Matheny P.B."/>
            <person name="Labbe J."/>
            <person name="Martin F."/>
        </authorList>
    </citation>
    <scope>NUCLEOTIDE SEQUENCE</scope>
    <source>
        <strain evidence="1">FP105234-sp</strain>
    </source>
</reference>
<reference evidence="1" key="2">
    <citation type="journal article" date="2022" name="New Phytol.">
        <title>Evolutionary transition to the ectomycorrhizal habit in the genomes of a hyperdiverse lineage of mushroom-forming fungi.</title>
        <authorList>
            <person name="Looney B."/>
            <person name="Miyauchi S."/>
            <person name="Morin E."/>
            <person name="Drula E."/>
            <person name="Courty P.E."/>
            <person name="Kohler A."/>
            <person name="Kuo A."/>
            <person name="LaButti K."/>
            <person name="Pangilinan J."/>
            <person name="Lipzen A."/>
            <person name="Riley R."/>
            <person name="Andreopoulos W."/>
            <person name="He G."/>
            <person name="Johnson J."/>
            <person name="Nolan M."/>
            <person name="Tritt A."/>
            <person name="Barry K.W."/>
            <person name="Grigoriev I.V."/>
            <person name="Nagy L.G."/>
            <person name="Hibbett D."/>
            <person name="Henrissat B."/>
            <person name="Matheny P.B."/>
            <person name="Labbe J."/>
            <person name="Martin F.M."/>
        </authorList>
    </citation>
    <scope>NUCLEOTIDE SEQUENCE</scope>
    <source>
        <strain evidence="1">FP105234-sp</strain>
    </source>
</reference>
<dbReference type="Proteomes" id="UP000814033">
    <property type="component" value="Unassembled WGS sequence"/>
</dbReference>
<name>A0ACB8RY10_9AGAM</name>
<comment type="caution">
    <text evidence="1">The sequence shown here is derived from an EMBL/GenBank/DDBJ whole genome shotgun (WGS) entry which is preliminary data.</text>
</comment>
<proteinExistence type="predicted"/>
<sequence length="331" mass="34994">MSTTAQTNTPSPLETHLVAVLAVYEHGPIPKSIPAYTGPASPEVTEILRAIDTIARRTQPAVTTALTTSAPDQEGGIPLQSAAPLSEAAEELQLLTAQVQDIARVCTAITEGDLSQRMTVPVQGGATATVKDVVNNMADRLASFAKSTLRVTLDANNGALGGVGLSFDLNGVWRELSDSVNSLSALLTSEVRLGAQVSAAIIRGDLSRQMTLDVPQGEILDRHASVNAVVELLRTITANTVRLAEGFTRGQVGGQMQVQAVQGVWAETVKALDTVTAYYTVLVRELIRVTTELSEGKITKKIKVDDTSGDLLELVTAVNQLVDKVGVRVCC</sequence>
<dbReference type="EMBL" id="MU275886">
    <property type="protein sequence ID" value="KAI0048481.1"/>
    <property type="molecule type" value="Genomic_DNA"/>
</dbReference>
<gene>
    <name evidence="1" type="ORF">FA95DRAFT_1040948</name>
</gene>
<organism evidence="1 2">
    <name type="scientific">Auriscalpium vulgare</name>
    <dbReference type="NCBI Taxonomy" id="40419"/>
    <lineage>
        <taxon>Eukaryota</taxon>
        <taxon>Fungi</taxon>
        <taxon>Dikarya</taxon>
        <taxon>Basidiomycota</taxon>
        <taxon>Agaricomycotina</taxon>
        <taxon>Agaricomycetes</taxon>
        <taxon>Russulales</taxon>
        <taxon>Auriscalpiaceae</taxon>
        <taxon>Auriscalpium</taxon>
    </lineage>
</organism>
<keyword evidence="2" id="KW-1185">Reference proteome</keyword>
<evidence type="ECO:0000313" key="2">
    <source>
        <dbReference type="Proteomes" id="UP000814033"/>
    </source>
</evidence>
<evidence type="ECO:0000313" key="1">
    <source>
        <dbReference type="EMBL" id="KAI0048481.1"/>
    </source>
</evidence>
<protein>
    <submittedName>
        <fullName evidence="1">Uncharacterized protein</fullName>
    </submittedName>
</protein>